<proteinExistence type="predicted"/>
<accession>A0AAV8UR25</accession>
<reference evidence="2 3" key="1">
    <citation type="journal article" date="2023" name="Nat. Commun.">
        <title>Origin of minicircular mitochondrial genomes in red algae.</title>
        <authorList>
            <person name="Lee Y."/>
            <person name="Cho C.H."/>
            <person name="Lee Y.M."/>
            <person name="Park S.I."/>
            <person name="Yang J.H."/>
            <person name="West J.A."/>
            <person name="Bhattacharya D."/>
            <person name="Yoon H.S."/>
        </authorList>
    </citation>
    <scope>NUCLEOTIDE SEQUENCE [LARGE SCALE GENOMIC DNA]</scope>
    <source>
        <strain evidence="2 3">CCMP1338</strain>
        <tissue evidence="2">Whole cell</tissue>
    </source>
</reference>
<name>A0AAV8UR25_9RHOD</name>
<feature type="region of interest" description="Disordered" evidence="1">
    <location>
        <begin position="1"/>
        <end position="66"/>
    </location>
</feature>
<organism evidence="2 3">
    <name type="scientific">Rhodosorus marinus</name>
    <dbReference type="NCBI Taxonomy" id="101924"/>
    <lineage>
        <taxon>Eukaryota</taxon>
        <taxon>Rhodophyta</taxon>
        <taxon>Stylonematophyceae</taxon>
        <taxon>Stylonematales</taxon>
        <taxon>Stylonemataceae</taxon>
        <taxon>Rhodosorus</taxon>
    </lineage>
</organism>
<evidence type="ECO:0008006" key="4">
    <source>
        <dbReference type="Google" id="ProtNLM"/>
    </source>
</evidence>
<evidence type="ECO:0000256" key="1">
    <source>
        <dbReference type="SAM" id="MobiDB-lite"/>
    </source>
</evidence>
<comment type="caution">
    <text evidence="2">The sequence shown here is derived from an EMBL/GenBank/DDBJ whole genome shotgun (WGS) entry which is preliminary data.</text>
</comment>
<feature type="compositionally biased region" description="Basic and acidic residues" evidence="1">
    <location>
        <begin position="35"/>
        <end position="53"/>
    </location>
</feature>
<protein>
    <recommendedName>
        <fullName evidence="4">Nuclear transcription factor Y subunit</fullName>
    </recommendedName>
</protein>
<dbReference type="Proteomes" id="UP001157974">
    <property type="component" value="Unassembled WGS sequence"/>
</dbReference>
<dbReference type="AlphaFoldDB" id="A0AAV8UR25"/>
<evidence type="ECO:0000313" key="3">
    <source>
        <dbReference type="Proteomes" id="UP001157974"/>
    </source>
</evidence>
<sequence>MTSPLGNLRNQLPKASHAFKDREEDDMWCKNKQNVKAERSLSTDKSAVSREDEVSSTYSIQPRRNRLERSSAYVLSTAEEDKVRMYHRKRARAELLKSSFPMRKSGPAGLLTVP</sequence>
<gene>
    <name evidence="2" type="ORF">NDN08_004701</name>
</gene>
<feature type="compositionally biased region" description="Polar residues" evidence="1">
    <location>
        <begin position="1"/>
        <end position="10"/>
    </location>
</feature>
<evidence type="ECO:0000313" key="2">
    <source>
        <dbReference type="EMBL" id="KAJ8903597.1"/>
    </source>
</evidence>
<keyword evidence="3" id="KW-1185">Reference proteome</keyword>
<dbReference type="EMBL" id="JAMWBK010000007">
    <property type="protein sequence ID" value="KAJ8903597.1"/>
    <property type="molecule type" value="Genomic_DNA"/>
</dbReference>